<evidence type="ECO:0000313" key="2">
    <source>
        <dbReference type="Proteomes" id="UP000282184"/>
    </source>
</evidence>
<evidence type="ECO:0008006" key="3">
    <source>
        <dbReference type="Google" id="ProtNLM"/>
    </source>
</evidence>
<gene>
    <name evidence="1" type="ORF">EJV47_10945</name>
</gene>
<dbReference type="RefSeq" id="WP_126693194.1">
    <property type="nucleotide sequence ID" value="NZ_RXOF01000005.1"/>
</dbReference>
<protein>
    <recommendedName>
        <fullName evidence="3">HAD family hydrolase</fullName>
    </recommendedName>
</protein>
<sequence>MRLAFDLDNTLIRAGHPFALDAPRLGWLARLLGPEPLRQGTAELLRHCQRQGWQVWIYTTSYRSAGYIRRLFWLHGVRLDGVVNQRRHEREARVRCSKHPPSFGIDVLVDDAPGVALEGEQYGFRTIIVDPRDEQWIETVQRALALSV</sequence>
<dbReference type="AlphaFoldDB" id="A0A431U3P0"/>
<dbReference type="Gene3D" id="3.40.50.1000">
    <property type="entry name" value="HAD superfamily/HAD-like"/>
    <property type="match status" value="1"/>
</dbReference>
<dbReference type="InterPro" id="IPR036412">
    <property type="entry name" value="HAD-like_sf"/>
</dbReference>
<comment type="caution">
    <text evidence="1">The sequence shown here is derived from an EMBL/GenBank/DDBJ whole genome shotgun (WGS) entry which is preliminary data.</text>
</comment>
<dbReference type="OrthoDB" id="5431593at2"/>
<organism evidence="1 2">
    <name type="scientific">Hymenobacter gummosus</name>
    <dbReference type="NCBI Taxonomy" id="1776032"/>
    <lineage>
        <taxon>Bacteria</taxon>
        <taxon>Pseudomonadati</taxon>
        <taxon>Bacteroidota</taxon>
        <taxon>Cytophagia</taxon>
        <taxon>Cytophagales</taxon>
        <taxon>Hymenobacteraceae</taxon>
        <taxon>Hymenobacter</taxon>
    </lineage>
</organism>
<proteinExistence type="predicted"/>
<dbReference type="Proteomes" id="UP000282184">
    <property type="component" value="Unassembled WGS sequence"/>
</dbReference>
<accession>A0A431U3P0</accession>
<dbReference type="EMBL" id="RXOF01000005">
    <property type="protein sequence ID" value="RTQ50144.1"/>
    <property type="molecule type" value="Genomic_DNA"/>
</dbReference>
<evidence type="ECO:0000313" key="1">
    <source>
        <dbReference type="EMBL" id="RTQ50144.1"/>
    </source>
</evidence>
<name>A0A431U3P0_9BACT</name>
<keyword evidence="2" id="KW-1185">Reference proteome</keyword>
<dbReference type="InterPro" id="IPR023214">
    <property type="entry name" value="HAD_sf"/>
</dbReference>
<dbReference type="SUPFAM" id="SSF56784">
    <property type="entry name" value="HAD-like"/>
    <property type="match status" value="1"/>
</dbReference>
<reference evidence="1 2" key="1">
    <citation type="submission" date="2018-12" db="EMBL/GenBank/DDBJ databases">
        <title>Hymenobacter gummosus sp. nov., isolated from a spring.</title>
        <authorList>
            <person name="Nie L."/>
        </authorList>
    </citation>
    <scope>NUCLEOTIDE SEQUENCE [LARGE SCALE GENOMIC DNA]</scope>
    <source>
        <strain evidence="1 2">KCTC 52166</strain>
    </source>
</reference>